<dbReference type="EMBL" id="CABEEZ010000162">
    <property type="protein sequence ID" value="VTR59695.1"/>
    <property type="molecule type" value="Genomic_DNA"/>
</dbReference>
<organism evidence="1">
    <name type="scientific">Serratia fonticola</name>
    <dbReference type="NCBI Taxonomy" id="47917"/>
    <lineage>
        <taxon>Bacteria</taxon>
        <taxon>Pseudomonadati</taxon>
        <taxon>Pseudomonadota</taxon>
        <taxon>Gammaproteobacteria</taxon>
        <taxon>Enterobacterales</taxon>
        <taxon>Yersiniaceae</taxon>
        <taxon>Serratia</taxon>
    </lineage>
</organism>
<reference evidence="1" key="1">
    <citation type="submission" date="2019-05" db="EMBL/GenBank/DDBJ databases">
        <authorList>
            <consortium name="Pathogen Informatics"/>
        </authorList>
    </citation>
    <scope>NUCLEOTIDE SEQUENCE [LARGE SCALE GENOMIC DNA]</scope>
    <source>
        <strain evidence="1">NCTC12965</strain>
    </source>
</reference>
<sequence>MTPWATLTTSTPTLLKRRINKWDVYTQGRQRDGVLPSAKAGSLNFDNSGTLTGTLNAQGQQAPRHSTWSCQCRLKTARWRKTLT</sequence>
<accession>A0A4U9WJQ3</accession>
<protein>
    <submittedName>
        <fullName evidence="1">Uncharacterized protein</fullName>
    </submittedName>
</protein>
<evidence type="ECO:0000313" key="1">
    <source>
        <dbReference type="EMBL" id="VTR59695.1"/>
    </source>
</evidence>
<dbReference type="AlphaFoldDB" id="A0A4U9WJQ3"/>
<gene>
    <name evidence="1" type="ORF">NCTC12965_08214</name>
</gene>
<name>A0A4U9WJQ3_SERFO</name>
<proteinExistence type="predicted"/>